<evidence type="ECO:0000313" key="2">
    <source>
        <dbReference type="Proteomes" id="UP000033070"/>
    </source>
</evidence>
<dbReference type="STRING" id="1188319.OYT1_01767"/>
<keyword evidence="2" id="KW-1185">Reference proteome</keyword>
<sequence>MLCLCLLTGLCHAQANEAYFDASTIRAADLPKNPPTFSDYSVPVFVGELAEPDVKSHPRSRLFRSKIREGAKRGPNFAGHYTIVGWGCGSSCGSLAIVDATTGQVFHPKNLDAIDNINVDYDALEGSDESLIKYRPDSRLLVIIGGINEDPKLRGISYFVWEHDKLRRVRFVHKPFEVK</sequence>
<dbReference type="AlphaFoldDB" id="A0A2Z6GAM2"/>
<accession>A0A2Z6GAM2</accession>
<dbReference type="EMBL" id="AP018738">
    <property type="protein sequence ID" value="BBE50462.1"/>
    <property type="molecule type" value="Genomic_DNA"/>
</dbReference>
<dbReference type="KEGG" id="fam:OYT1_ch0899"/>
<name>A0A2Z6GAM2_9PROT</name>
<gene>
    <name evidence="1" type="ORF">OYT1_ch0899</name>
</gene>
<evidence type="ECO:0000313" key="1">
    <source>
        <dbReference type="EMBL" id="BBE50462.1"/>
    </source>
</evidence>
<protein>
    <submittedName>
        <fullName evidence="1">Uncharacterized protein</fullName>
    </submittedName>
</protein>
<organism evidence="1 2">
    <name type="scientific">Ferriphaselus amnicola</name>
    <dbReference type="NCBI Taxonomy" id="1188319"/>
    <lineage>
        <taxon>Bacteria</taxon>
        <taxon>Pseudomonadati</taxon>
        <taxon>Pseudomonadota</taxon>
        <taxon>Betaproteobacteria</taxon>
        <taxon>Nitrosomonadales</taxon>
        <taxon>Gallionellaceae</taxon>
        <taxon>Ferriphaselus</taxon>
    </lineage>
</organism>
<proteinExistence type="predicted"/>
<dbReference type="Proteomes" id="UP000033070">
    <property type="component" value="Chromosome"/>
</dbReference>
<reference evidence="1 2" key="1">
    <citation type="submission" date="2018-06" db="EMBL/GenBank/DDBJ databases">
        <title>OYT1 Genome Sequencing.</title>
        <authorList>
            <person name="Kato S."/>
            <person name="Itoh T."/>
            <person name="Ohkuma M."/>
        </authorList>
    </citation>
    <scope>NUCLEOTIDE SEQUENCE [LARGE SCALE GENOMIC DNA]</scope>
    <source>
        <strain evidence="1 2">OYT1</strain>
    </source>
</reference>